<keyword evidence="4" id="KW-0456">Lyase</keyword>
<evidence type="ECO:0000313" key="7">
    <source>
        <dbReference type="Ensembl" id="ENSACAP00000027033.1"/>
    </source>
</evidence>
<evidence type="ECO:0000256" key="3">
    <source>
        <dbReference type="ARBA" id="ARBA00023204"/>
    </source>
</evidence>
<dbReference type="InterPro" id="IPR012904">
    <property type="entry name" value="OGG_N"/>
</dbReference>
<dbReference type="InParanoid" id="A0A803SVP3"/>
<proteinExistence type="predicted"/>
<evidence type="ECO:0000256" key="5">
    <source>
        <dbReference type="ARBA" id="ARBA00023295"/>
    </source>
</evidence>
<dbReference type="AlphaFoldDB" id="A0A803SVP3"/>
<evidence type="ECO:0000256" key="4">
    <source>
        <dbReference type="ARBA" id="ARBA00023239"/>
    </source>
</evidence>
<dbReference type="PANTHER" id="PTHR10242:SF2">
    <property type="entry name" value="N-GLYCOSYLASE_DNA LYASE"/>
    <property type="match status" value="1"/>
</dbReference>
<feature type="domain" description="8-oxoguanine DNA glycosylase N-terminal" evidence="6">
    <location>
        <begin position="48"/>
        <end position="132"/>
    </location>
</feature>
<dbReference type="GO" id="GO:0003684">
    <property type="term" value="F:damaged DNA binding"/>
    <property type="evidence" value="ECO:0007669"/>
    <property type="project" value="InterPro"/>
</dbReference>
<keyword evidence="2" id="KW-0378">Hydrolase</keyword>
<dbReference type="Ensembl" id="ENSACAT00000054482.1">
    <property type="protein sequence ID" value="ENSACAP00000027033.1"/>
    <property type="gene ID" value="ENSACAG00000043126.1"/>
</dbReference>
<organism evidence="7 8">
    <name type="scientific">Anolis carolinensis</name>
    <name type="common">Green anole</name>
    <name type="synonym">American chameleon</name>
    <dbReference type="NCBI Taxonomy" id="28377"/>
    <lineage>
        <taxon>Eukaryota</taxon>
        <taxon>Metazoa</taxon>
        <taxon>Chordata</taxon>
        <taxon>Craniata</taxon>
        <taxon>Vertebrata</taxon>
        <taxon>Euteleostomi</taxon>
        <taxon>Lepidosauria</taxon>
        <taxon>Squamata</taxon>
        <taxon>Bifurcata</taxon>
        <taxon>Unidentata</taxon>
        <taxon>Episquamata</taxon>
        <taxon>Toxicofera</taxon>
        <taxon>Iguania</taxon>
        <taxon>Dactyloidae</taxon>
        <taxon>Anolis</taxon>
    </lineage>
</organism>
<protein>
    <recommendedName>
        <fullName evidence="6">8-oxoguanine DNA glycosylase N-terminal domain-containing protein</fullName>
    </recommendedName>
</protein>
<keyword evidence="8" id="KW-1185">Reference proteome</keyword>
<keyword evidence="1" id="KW-0227">DNA damage</keyword>
<reference evidence="7" key="3">
    <citation type="submission" date="2025-09" db="UniProtKB">
        <authorList>
            <consortium name="Ensembl"/>
        </authorList>
    </citation>
    <scope>IDENTIFICATION</scope>
</reference>
<name>A0A803SVP3_ANOCA</name>
<dbReference type="GO" id="GO:0006289">
    <property type="term" value="P:nucleotide-excision repair"/>
    <property type="evidence" value="ECO:0007669"/>
    <property type="project" value="InterPro"/>
</dbReference>
<dbReference type="GO" id="GO:0008534">
    <property type="term" value="F:oxidized purine nucleobase lesion DNA N-glycosylase activity"/>
    <property type="evidence" value="ECO:0007669"/>
    <property type="project" value="InterPro"/>
</dbReference>
<dbReference type="Gene3D" id="3.30.310.40">
    <property type="match status" value="1"/>
</dbReference>
<dbReference type="Proteomes" id="UP000001646">
    <property type="component" value="Chromosome 2"/>
</dbReference>
<dbReference type="GeneTree" id="ENSGT01030000238220"/>
<dbReference type="GO" id="GO:0016829">
    <property type="term" value="F:lyase activity"/>
    <property type="evidence" value="ECO:0007669"/>
    <property type="project" value="UniProtKB-KW"/>
</dbReference>
<keyword evidence="5" id="KW-0326">Glycosidase</keyword>
<dbReference type="PANTHER" id="PTHR10242">
    <property type="entry name" value="8-OXOGUANINE DNA GLYCOSYLASE"/>
    <property type="match status" value="1"/>
</dbReference>
<dbReference type="Pfam" id="PF07934">
    <property type="entry name" value="OGG_N"/>
    <property type="match status" value="1"/>
</dbReference>
<evidence type="ECO:0000313" key="8">
    <source>
        <dbReference type="Proteomes" id="UP000001646"/>
    </source>
</evidence>
<evidence type="ECO:0000256" key="2">
    <source>
        <dbReference type="ARBA" id="ARBA00022801"/>
    </source>
</evidence>
<keyword evidence="3" id="KW-0234">DNA repair</keyword>
<reference evidence="7 8" key="1">
    <citation type="submission" date="2009-12" db="EMBL/GenBank/DDBJ databases">
        <title>The Genome Sequence of Anolis carolinensis (Green Anole Lizard).</title>
        <authorList>
            <consortium name="The Genome Sequencing Platform"/>
            <person name="Di Palma F."/>
            <person name="Alfoldi J."/>
            <person name="Heiman D."/>
            <person name="Young S."/>
            <person name="Grabherr M."/>
            <person name="Johnson J."/>
            <person name="Lander E.S."/>
            <person name="Lindblad-Toh K."/>
        </authorList>
    </citation>
    <scope>NUCLEOTIDE SEQUENCE [LARGE SCALE GENOMIC DNA]</scope>
    <source>
        <strain evidence="7 8">JBL SC #1</strain>
    </source>
</reference>
<dbReference type="SUPFAM" id="SSF55945">
    <property type="entry name" value="TATA-box binding protein-like"/>
    <property type="match status" value="1"/>
</dbReference>
<sequence length="133" mass="15357">LLSSSSSSSSSSSLSLTQRQSITQQTRYISWNCHWFVLSAKHACVSPRWSETSPGYWTGVLAGRVWTLTQSEEQLWYTLHDEEKEEGSREEDAICLENRSDYFQLHINLSALYQGWSYVDSHFREVAIKFPGR</sequence>
<evidence type="ECO:0000256" key="1">
    <source>
        <dbReference type="ARBA" id="ARBA00022763"/>
    </source>
</evidence>
<evidence type="ECO:0000259" key="6">
    <source>
        <dbReference type="Pfam" id="PF07934"/>
    </source>
</evidence>
<accession>A0A803SVP3</accession>
<dbReference type="InterPro" id="IPR052054">
    <property type="entry name" value="Oxidative_DNA_repair_enzyme"/>
</dbReference>
<reference evidence="7" key="2">
    <citation type="submission" date="2025-08" db="UniProtKB">
        <authorList>
            <consortium name="Ensembl"/>
        </authorList>
    </citation>
    <scope>IDENTIFICATION</scope>
</reference>